<proteinExistence type="predicted"/>
<gene>
    <name evidence="1" type="ORF">IFM89_005172</name>
</gene>
<dbReference type="AlphaFoldDB" id="A0A835IM89"/>
<dbReference type="Proteomes" id="UP000631114">
    <property type="component" value="Unassembled WGS sequence"/>
</dbReference>
<comment type="caution">
    <text evidence="1">The sequence shown here is derived from an EMBL/GenBank/DDBJ whole genome shotgun (WGS) entry which is preliminary data.</text>
</comment>
<accession>A0A835IM89</accession>
<evidence type="ECO:0000313" key="2">
    <source>
        <dbReference type="Proteomes" id="UP000631114"/>
    </source>
</evidence>
<organism evidence="1 2">
    <name type="scientific">Coptis chinensis</name>
    <dbReference type="NCBI Taxonomy" id="261450"/>
    <lineage>
        <taxon>Eukaryota</taxon>
        <taxon>Viridiplantae</taxon>
        <taxon>Streptophyta</taxon>
        <taxon>Embryophyta</taxon>
        <taxon>Tracheophyta</taxon>
        <taxon>Spermatophyta</taxon>
        <taxon>Magnoliopsida</taxon>
        <taxon>Ranunculales</taxon>
        <taxon>Ranunculaceae</taxon>
        <taxon>Coptidoideae</taxon>
        <taxon>Coptis</taxon>
    </lineage>
</organism>
<name>A0A835IM89_9MAGN</name>
<keyword evidence="2" id="KW-1185">Reference proteome</keyword>
<reference evidence="1 2" key="1">
    <citation type="submission" date="2020-10" db="EMBL/GenBank/DDBJ databases">
        <title>The Coptis chinensis genome and diversification of protoberbering-type alkaloids.</title>
        <authorList>
            <person name="Wang B."/>
            <person name="Shu S."/>
            <person name="Song C."/>
            <person name="Liu Y."/>
        </authorList>
    </citation>
    <scope>NUCLEOTIDE SEQUENCE [LARGE SCALE GENOMIC DNA]</scope>
    <source>
        <strain evidence="1">HL-2020</strain>
        <tissue evidence="1">Leaf</tissue>
    </source>
</reference>
<dbReference type="EMBL" id="JADFTS010000002">
    <property type="protein sequence ID" value="KAF9619158.1"/>
    <property type="molecule type" value="Genomic_DNA"/>
</dbReference>
<sequence>MCERQVKYDGDTDTVRLSIKSMRMQDMDVFIPDDYAQIRRQEIKKRMQQQLLFIQTNSKVLSSQEKSVAAISPITPSITSPDQTPFDRIFGCITP</sequence>
<protein>
    <submittedName>
        <fullName evidence="1">Uncharacterized protein</fullName>
    </submittedName>
</protein>
<evidence type="ECO:0000313" key="1">
    <source>
        <dbReference type="EMBL" id="KAF9619158.1"/>
    </source>
</evidence>